<accession>A0A420I5V6</accession>
<feature type="domain" description="Integrase catalytic" evidence="2">
    <location>
        <begin position="186"/>
        <end position="291"/>
    </location>
</feature>
<dbReference type="InterPro" id="IPR050951">
    <property type="entry name" value="Retrovirus_Pol_polyprotein"/>
</dbReference>
<dbReference type="InterPro" id="IPR036397">
    <property type="entry name" value="RNaseH_sf"/>
</dbReference>
<evidence type="ECO:0000256" key="1">
    <source>
        <dbReference type="ARBA" id="ARBA00022884"/>
    </source>
</evidence>
<dbReference type="Pfam" id="PF17921">
    <property type="entry name" value="Integrase_H2C2"/>
    <property type="match status" value="1"/>
</dbReference>
<dbReference type="Pfam" id="PF00665">
    <property type="entry name" value="rve"/>
    <property type="match status" value="1"/>
</dbReference>
<evidence type="ECO:0000313" key="3">
    <source>
        <dbReference type="EMBL" id="RKF65035.1"/>
    </source>
</evidence>
<dbReference type="GO" id="GO:0015074">
    <property type="term" value="P:DNA integration"/>
    <property type="evidence" value="ECO:0007669"/>
    <property type="project" value="InterPro"/>
</dbReference>
<dbReference type="Proteomes" id="UP000286134">
    <property type="component" value="Unassembled WGS sequence"/>
</dbReference>
<dbReference type="PANTHER" id="PTHR37984:SF5">
    <property type="entry name" value="PROTEIN NYNRIN-LIKE"/>
    <property type="match status" value="1"/>
</dbReference>
<dbReference type="InterPro" id="IPR041588">
    <property type="entry name" value="Integrase_H2C2"/>
</dbReference>
<comment type="caution">
    <text evidence="3">The sequence shown here is derived from an EMBL/GenBank/DDBJ whole genome shotgun (WGS) entry which is preliminary data.</text>
</comment>
<name>A0A420I5V6_9PEZI</name>
<sequence length="291" mass="32962">MGVLNGSGKMDKGAKLDLIRSIRRKGVEERAASIIFPDPELSEIATVDAVEAHLVTMVVEDFEDENPKYTRSYRIHNGELNAEIRGDWKRCITEEEVSKVLEAAHDNRGHYGSATTIKRLKDYYWPRISKDTVDFILGCMSCAKHGTARRSQTQSSAKVGAPLVMLGMDFVGPLPEVDLSLEETLRVCYPQLNKYVVNIKSGEPPPYWRFSEKDKFIHIFVVIDYFSRFVRVFPCSTPDQAEAIRCLIWMFNIFGTPISIYADIGSHFTGRSMWQFLKDHKVVFTPAPSGA</sequence>
<proteinExistence type="predicted"/>
<evidence type="ECO:0000259" key="2">
    <source>
        <dbReference type="PROSITE" id="PS50994"/>
    </source>
</evidence>
<dbReference type="GO" id="GO:0005634">
    <property type="term" value="C:nucleus"/>
    <property type="evidence" value="ECO:0007669"/>
    <property type="project" value="UniProtKB-ARBA"/>
</dbReference>
<gene>
    <name evidence="3" type="ORF">OnM2_013010</name>
</gene>
<keyword evidence="1" id="KW-0694">RNA-binding</keyword>
<dbReference type="OrthoDB" id="5153223at2759"/>
<keyword evidence="4" id="KW-1185">Reference proteome</keyword>
<reference evidence="3 4" key="1">
    <citation type="journal article" date="2018" name="BMC Genomics">
        <title>Comparative genome analyses reveal sequence features reflecting distinct modes of host-adaptation between dicot and monocot powdery mildew.</title>
        <authorList>
            <person name="Wu Y."/>
            <person name="Ma X."/>
            <person name="Pan Z."/>
            <person name="Kale S.D."/>
            <person name="Song Y."/>
            <person name="King H."/>
            <person name="Zhang Q."/>
            <person name="Presley C."/>
            <person name="Deng X."/>
            <person name="Wei C.I."/>
            <person name="Xiao S."/>
        </authorList>
    </citation>
    <scope>NUCLEOTIDE SEQUENCE [LARGE SCALE GENOMIC DNA]</scope>
    <source>
        <strain evidence="3">UMSG2</strain>
    </source>
</reference>
<dbReference type="AlphaFoldDB" id="A0A420I5V6"/>
<evidence type="ECO:0000313" key="4">
    <source>
        <dbReference type="Proteomes" id="UP000286134"/>
    </source>
</evidence>
<dbReference type="GO" id="GO:0003723">
    <property type="term" value="F:RNA binding"/>
    <property type="evidence" value="ECO:0007669"/>
    <property type="project" value="UniProtKB-KW"/>
</dbReference>
<dbReference type="InterPro" id="IPR001584">
    <property type="entry name" value="Integrase_cat-core"/>
</dbReference>
<protein>
    <submittedName>
        <fullName evidence="3">Putative eka-like protein</fullName>
    </submittedName>
</protein>
<dbReference type="SUPFAM" id="SSF53098">
    <property type="entry name" value="Ribonuclease H-like"/>
    <property type="match status" value="1"/>
</dbReference>
<organism evidence="3 4">
    <name type="scientific">Erysiphe neolycopersici</name>
    <dbReference type="NCBI Taxonomy" id="212602"/>
    <lineage>
        <taxon>Eukaryota</taxon>
        <taxon>Fungi</taxon>
        <taxon>Dikarya</taxon>
        <taxon>Ascomycota</taxon>
        <taxon>Pezizomycotina</taxon>
        <taxon>Leotiomycetes</taxon>
        <taxon>Erysiphales</taxon>
        <taxon>Erysiphaceae</taxon>
        <taxon>Erysiphe</taxon>
    </lineage>
</organism>
<dbReference type="PANTHER" id="PTHR37984">
    <property type="entry name" value="PROTEIN CBG26694"/>
    <property type="match status" value="1"/>
</dbReference>
<dbReference type="Gene3D" id="3.30.420.10">
    <property type="entry name" value="Ribonuclease H-like superfamily/Ribonuclease H"/>
    <property type="match status" value="1"/>
</dbReference>
<dbReference type="STRING" id="212602.A0A420I5V6"/>
<dbReference type="Gene3D" id="1.10.340.70">
    <property type="match status" value="1"/>
</dbReference>
<dbReference type="EMBL" id="MCFK01001377">
    <property type="protein sequence ID" value="RKF65035.1"/>
    <property type="molecule type" value="Genomic_DNA"/>
</dbReference>
<dbReference type="PROSITE" id="PS50994">
    <property type="entry name" value="INTEGRASE"/>
    <property type="match status" value="1"/>
</dbReference>
<dbReference type="InterPro" id="IPR012337">
    <property type="entry name" value="RNaseH-like_sf"/>
</dbReference>